<dbReference type="Proteomes" id="UP000029846">
    <property type="component" value="Unassembled WGS sequence"/>
</dbReference>
<reference evidence="3 5" key="3">
    <citation type="submission" date="2016-10" db="EMBL/GenBank/DDBJ databases">
        <authorList>
            <person name="de Groot N.N."/>
        </authorList>
    </citation>
    <scope>NUCLEOTIDE SEQUENCE [LARGE SCALE GENOMIC DNA]</scope>
    <source>
        <strain evidence="3 5">CGMCC 1.6117</strain>
    </source>
</reference>
<keyword evidence="4" id="KW-1185">Reference proteome</keyword>
<dbReference type="RefSeq" id="WP_036739855.1">
    <property type="nucleotide sequence ID" value="NZ_FOJO01000003.1"/>
</dbReference>
<accession>A0A099F4U2</accession>
<evidence type="ECO:0000313" key="3">
    <source>
        <dbReference type="EMBL" id="SFA43812.1"/>
    </source>
</evidence>
<reference evidence="2 4" key="1">
    <citation type="submission" date="2014-09" db="EMBL/GenBank/DDBJ databases">
        <authorList>
            <person name="McGinnis J.M."/>
            <person name="Wolfgang W.J."/>
        </authorList>
    </citation>
    <scope>NUCLEOTIDE SEQUENCE [LARGE SCALE GENOMIC DNA]</scope>
    <source>
        <strain evidence="2 4">JCM 14014</strain>
    </source>
</reference>
<sequence>MPRYGGCGSGPVERRLIWEYLLPSGGERAADTYLTFLADPFEIVGGEICNAVSTGYPLAAQEGERLAMRHCVRSLSRELGKIGRLADCAKFGHWQEVLLPSTPGRVPERPSSARVLRPSDDPLRSRQRAGC</sequence>
<evidence type="ECO:0000313" key="2">
    <source>
        <dbReference type="EMBL" id="KGJ05162.1"/>
    </source>
</evidence>
<name>A0A099F4U2_9RHOB</name>
<evidence type="ECO:0000256" key="1">
    <source>
        <dbReference type="SAM" id="MobiDB-lite"/>
    </source>
</evidence>
<proteinExistence type="predicted"/>
<evidence type="ECO:0000313" key="5">
    <source>
        <dbReference type="Proteomes" id="UP000182312"/>
    </source>
</evidence>
<dbReference type="OrthoDB" id="7438987at2"/>
<protein>
    <submittedName>
        <fullName evidence="2">Uncharacterized protein</fullName>
    </submittedName>
</protein>
<dbReference type="STRING" id="376733.SAMN04487972_103103"/>
<dbReference type="EMBL" id="FOJO01000003">
    <property type="protein sequence ID" value="SFA43812.1"/>
    <property type="molecule type" value="Genomic_DNA"/>
</dbReference>
<feature type="region of interest" description="Disordered" evidence="1">
    <location>
        <begin position="102"/>
        <end position="131"/>
    </location>
</feature>
<evidence type="ECO:0000313" key="4">
    <source>
        <dbReference type="Proteomes" id="UP000029846"/>
    </source>
</evidence>
<dbReference type="Proteomes" id="UP000182312">
    <property type="component" value="Unassembled WGS sequence"/>
</dbReference>
<reference evidence="2 4" key="2">
    <citation type="submission" date="2014-10" db="EMBL/GenBank/DDBJ databases">
        <title>Paracoccus sanguinis sp. nov., isolated from clinical specimens of New York State patients.</title>
        <authorList>
            <person name="Mingle L.A."/>
            <person name="Cole J.A."/>
            <person name="Lapierre P."/>
            <person name="Musser K.A."/>
        </authorList>
    </citation>
    <scope>NUCLEOTIDE SEQUENCE [LARGE SCALE GENOMIC DNA]</scope>
    <source>
        <strain evidence="2 4">JCM 14014</strain>
    </source>
</reference>
<dbReference type="AlphaFoldDB" id="A0A099F4U2"/>
<gene>
    <name evidence="2" type="ORF">IT41_07185</name>
    <name evidence="3" type="ORF">SAMN04487972_103103</name>
</gene>
<organism evidence="2 4">
    <name type="scientific">Paracoccus halophilus</name>
    <dbReference type="NCBI Taxonomy" id="376733"/>
    <lineage>
        <taxon>Bacteria</taxon>
        <taxon>Pseudomonadati</taxon>
        <taxon>Pseudomonadota</taxon>
        <taxon>Alphaproteobacteria</taxon>
        <taxon>Rhodobacterales</taxon>
        <taxon>Paracoccaceae</taxon>
        <taxon>Paracoccus</taxon>
    </lineage>
</organism>
<dbReference type="EMBL" id="JRKN01000007">
    <property type="protein sequence ID" value="KGJ05162.1"/>
    <property type="molecule type" value="Genomic_DNA"/>
</dbReference>